<organism evidence="2">
    <name type="scientific">Blastobotrys adeninivorans</name>
    <name type="common">Yeast</name>
    <name type="synonym">Arxula adeninivorans</name>
    <dbReference type="NCBI Taxonomy" id="409370"/>
    <lineage>
        <taxon>Eukaryota</taxon>
        <taxon>Fungi</taxon>
        <taxon>Dikarya</taxon>
        <taxon>Ascomycota</taxon>
        <taxon>Saccharomycotina</taxon>
        <taxon>Dipodascomycetes</taxon>
        <taxon>Dipodascales</taxon>
        <taxon>Trichomonascaceae</taxon>
        <taxon>Blastobotrys</taxon>
    </lineage>
</organism>
<dbReference type="NCBIfam" id="TIGR00199">
    <property type="entry name" value="PncC_domain"/>
    <property type="match status" value="1"/>
</dbReference>
<sequence>MMNRCAAFQALDIRHFLPTFRPVSCHQLTMFPPADVKETVQKIADLLVERGETIAVSESACGGLISAYLVSVPGASRYYHGGTLTYSLKSRLKLSGWEQQDIDSYTGPSEAVATRLARNLKIELASTYTLSETGWAGPTSMGQPVGTFYVGIAGPKGEVSVVRDTGCQDREANMQQFAREALEFFLEYLQRD</sequence>
<dbReference type="Gene3D" id="3.90.950.20">
    <property type="entry name" value="CinA-like"/>
    <property type="match status" value="1"/>
</dbReference>
<dbReference type="InterPro" id="IPR008136">
    <property type="entry name" value="CinA_C"/>
</dbReference>
<name>A0A060T627_BLAAD</name>
<feature type="domain" description="CinA C-terminal" evidence="1">
    <location>
        <begin position="39"/>
        <end position="188"/>
    </location>
</feature>
<accession>A0A060T627</accession>
<dbReference type="InterPro" id="IPR036653">
    <property type="entry name" value="CinA-like_C"/>
</dbReference>
<evidence type="ECO:0000313" key="2">
    <source>
        <dbReference type="EMBL" id="CDP36423.1"/>
    </source>
</evidence>
<reference evidence="2" key="2">
    <citation type="submission" date="2014-06" db="EMBL/GenBank/DDBJ databases">
        <title>The complete genome of Blastobotrys (Arxula) adeninivorans LS3 - a yeast of biotechnological interest.</title>
        <authorList>
            <person name="Kunze G."/>
            <person name="Gaillardin C."/>
            <person name="Czernicka M."/>
            <person name="Durrens P."/>
            <person name="Martin T."/>
            <person name="Boer E."/>
            <person name="Gabaldon T."/>
            <person name="Cruz J."/>
            <person name="Talla E."/>
            <person name="Marck C."/>
            <person name="Goffeau A."/>
            <person name="Barbe V."/>
            <person name="Baret P."/>
            <person name="Baronian K."/>
            <person name="Beier S."/>
            <person name="Bleykasten C."/>
            <person name="Bode R."/>
            <person name="Casaregola S."/>
            <person name="Despons L."/>
            <person name="Fairhead C."/>
            <person name="Giersberg M."/>
            <person name="Gierski P."/>
            <person name="Hahnel U."/>
            <person name="Hartmann A."/>
            <person name="Jankowska D."/>
            <person name="Jubin C."/>
            <person name="Jung P."/>
            <person name="Lafontaine I."/>
            <person name="Leh-Louis V."/>
            <person name="Lemaire M."/>
            <person name="Marcet-Houben M."/>
            <person name="Mascher M."/>
            <person name="Morel G."/>
            <person name="Richard G.-F."/>
            <person name="Riechen J."/>
            <person name="Sacerdot C."/>
            <person name="Sarkar A."/>
            <person name="Savel G."/>
            <person name="Schacherer J."/>
            <person name="Sherman D."/>
            <person name="Straub M.-L."/>
            <person name="Stein N."/>
            <person name="Thierry A."/>
            <person name="Trautwein-Schult A."/>
            <person name="Westhof E."/>
            <person name="Worch S."/>
            <person name="Dujon B."/>
            <person name="Souciet J.-L."/>
            <person name="Wincker P."/>
            <person name="Scholz U."/>
            <person name="Neuveglise N."/>
        </authorList>
    </citation>
    <scope>NUCLEOTIDE SEQUENCE</scope>
    <source>
        <strain evidence="2">LS3</strain>
    </source>
</reference>
<evidence type="ECO:0000259" key="1">
    <source>
        <dbReference type="Pfam" id="PF02464"/>
    </source>
</evidence>
<reference evidence="2" key="1">
    <citation type="submission" date="2014-02" db="EMBL/GenBank/DDBJ databases">
        <authorList>
            <person name="Genoscope - CEA"/>
        </authorList>
    </citation>
    <scope>NUCLEOTIDE SEQUENCE</scope>
    <source>
        <strain evidence="2">LS3</strain>
    </source>
</reference>
<dbReference type="EMBL" id="HG937692">
    <property type="protein sequence ID" value="CDP36423.1"/>
    <property type="molecule type" value="Genomic_DNA"/>
</dbReference>
<dbReference type="PhylomeDB" id="A0A060T627"/>
<dbReference type="SUPFAM" id="SSF142433">
    <property type="entry name" value="CinA-like"/>
    <property type="match status" value="1"/>
</dbReference>
<dbReference type="Pfam" id="PF02464">
    <property type="entry name" value="CinA"/>
    <property type="match status" value="1"/>
</dbReference>
<dbReference type="AlphaFoldDB" id="A0A060T627"/>
<protein>
    <submittedName>
        <fullName evidence="2">ARAD1B12672p</fullName>
    </submittedName>
</protein>
<proteinExistence type="predicted"/>
<gene>
    <name evidence="2" type="ORF">GNLVRS02_ARAD1B12672g</name>
</gene>